<evidence type="ECO:0000256" key="5">
    <source>
        <dbReference type="ARBA" id="ARBA00022989"/>
    </source>
</evidence>
<dbReference type="AlphaFoldDB" id="A0A502CM48"/>
<comment type="similarity">
    <text evidence="2">Belongs to the polysaccharide synthase family.</text>
</comment>
<accession>A0A502CM48</accession>
<feature type="transmembrane region" description="Helical" evidence="8">
    <location>
        <begin position="177"/>
        <end position="197"/>
    </location>
</feature>
<dbReference type="GO" id="GO:0005886">
    <property type="term" value="C:plasma membrane"/>
    <property type="evidence" value="ECO:0007669"/>
    <property type="project" value="UniProtKB-SubCell"/>
</dbReference>
<feature type="transmembrane region" description="Helical" evidence="8">
    <location>
        <begin position="109"/>
        <end position="132"/>
    </location>
</feature>
<proteinExistence type="inferred from homology"/>
<feature type="transmembrane region" description="Helical" evidence="8">
    <location>
        <begin position="273"/>
        <end position="297"/>
    </location>
</feature>
<dbReference type="OrthoDB" id="9770347at2"/>
<feature type="transmembrane region" description="Helical" evidence="8">
    <location>
        <begin position="384"/>
        <end position="403"/>
    </location>
</feature>
<dbReference type="Proteomes" id="UP000317722">
    <property type="component" value="Unassembled WGS sequence"/>
</dbReference>
<feature type="region of interest" description="Disordered" evidence="7">
    <location>
        <begin position="508"/>
        <end position="532"/>
    </location>
</feature>
<name>A0A502CM48_9MICO</name>
<evidence type="ECO:0000256" key="2">
    <source>
        <dbReference type="ARBA" id="ARBA00007430"/>
    </source>
</evidence>
<dbReference type="Pfam" id="PF13440">
    <property type="entry name" value="Polysacc_synt_3"/>
    <property type="match status" value="1"/>
</dbReference>
<evidence type="ECO:0000256" key="8">
    <source>
        <dbReference type="SAM" id="Phobius"/>
    </source>
</evidence>
<feature type="transmembrane region" description="Helical" evidence="8">
    <location>
        <begin position="203"/>
        <end position="220"/>
    </location>
</feature>
<dbReference type="PANTHER" id="PTHR30250">
    <property type="entry name" value="PST FAMILY PREDICTED COLANIC ACID TRANSPORTER"/>
    <property type="match status" value="1"/>
</dbReference>
<feature type="transmembrane region" description="Helical" evidence="8">
    <location>
        <begin position="241"/>
        <end position="261"/>
    </location>
</feature>
<comment type="subcellular location">
    <subcellularLocation>
        <location evidence="1">Cell membrane</location>
        <topology evidence="1">Multi-pass membrane protein</topology>
    </subcellularLocation>
</comment>
<feature type="transmembrane region" description="Helical" evidence="8">
    <location>
        <begin position="467"/>
        <end position="490"/>
    </location>
</feature>
<sequence>MDYLRREGRGADQRYRSRPLGADMTVADPAEGFGRQIRSGLGWSFASNVLSRMGTLVAGVVLARLLVPTDYGEFTVALVAMVVLANINDLGIEQTIVRWPGSVERIGPTAVTVIFLFSLMLAAAGVAGAGAFAAAMDAPEATRIVQLLALSIAVNGAFAVPSAMLTRSFRQDLRTAADLTGFVVGTTITIVLAIMGYGAWSFAWGRLVGNTVVGILHLVLTPRRFRPGWDTSIVRELLASSLPLGGATVVAVLLLNVDYIVVGRMLGTQDLGYYTLAFNLASWPVTFFAVAVARVSVPAFARLQHDLPRLQRAYDHTSVLLLLVTVPVCLLLGSLADPLVRFVYGDKWAPAATVLQFLAALGLLRVLYQFWADVLVAVGSSRRVLVTQLAWLCALVPGLTFATRDGLPGVGIAHVLVAVLVVGPVYVFALRGIVRPGATAPQGLRLLVGAVVSGVAGWLIAQLPWSSFAVLALGTPVVLGIYAVMAYPLAKGEGYDIRRLTGLARQGAGRLRRHPSPGADDTSGAGRAASGE</sequence>
<evidence type="ECO:0000256" key="6">
    <source>
        <dbReference type="ARBA" id="ARBA00023136"/>
    </source>
</evidence>
<feature type="transmembrane region" description="Helical" evidence="8">
    <location>
        <begin position="318"/>
        <end position="336"/>
    </location>
</feature>
<dbReference type="CDD" id="cd13127">
    <property type="entry name" value="MATE_tuaB_like"/>
    <property type="match status" value="1"/>
</dbReference>
<dbReference type="PANTHER" id="PTHR30250:SF10">
    <property type="entry name" value="LIPOPOLYSACCHARIDE BIOSYNTHESIS PROTEIN WZXC"/>
    <property type="match status" value="1"/>
</dbReference>
<keyword evidence="4 8" id="KW-0812">Transmembrane</keyword>
<feature type="transmembrane region" description="Helical" evidence="8">
    <location>
        <begin position="348"/>
        <end position="372"/>
    </location>
</feature>
<keyword evidence="6 8" id="KW-0472">Membrane</keyword>
<organism evidence="9 10">
    <name type="scientific">Pedococcus bigeumensis</name>
    <dbReference type="NCBI Taxonomy" id="433644"/>
    <lineage>
        <taxon>Bacteria</taxon>
        <taxon>Bacillati</taxon>
        <taxon>Actinomycetota</taxon>
        <taxon>Actinomycetes</taxon>
        <taxon>Micrococcales</taxon>
        <taxon>Intrasporangiaceae</taxon>
        <taxon>Pedococcus</taxon>
    </lineage>
</organism>
<evidence type="ECO:0000313" key="9">
    <source>
        <dbReference type="EMBL" id="TPG13842.1"/>
    </source>
</evidence>
<keyword evidence="10" id="KW-1185">Reference proteome</keyword>
<comment type="caution">
    <text evidence="9">The sequence shown here is derived from an EMBL/GenBank/DDBJ whole genome shotgun (WGS) entry which is preliminary data.</text>
</comment>
<feature type="transmembrane region" description="Helical" evidence="8">
    <location>
        <begin position="442"/>
        <end position="461"/>
    </location>
</feature>
<evidence type="ECO:0000256" key="7">
    <source>
        <dbReference type="SAM" id="MobiDB-lite"/>
    </source>
</evidence>
<dbReference type="InterPro" id="IPR050833">
    <property type="entry name" value="Poly_Biosynth_Transport"/>
</dbReference>
<keyword evidence="5 8" id="KW-1133">Transmembrane helix</keyword>
<evidence type="ECO:0000256" key="1">
    <source>
        <dbReference type="ARBA" id="ARBA00004651"/>
    </source>
</evidence>
<evidence type="ECO:0000313" key="10">
    <source>
        <dbReference type="Proteomes" id="UP000317722"/>
    </source>
</evidence>
<feature type="transmembrane region" description="Helical" evidence="8">
    <location>
        <begin position="144"/>
        <end position="165"/>
    </location>
</feature>
<dbReference type="EMBL" id="RCZM01000006">
    <property type="protein sequence ID" value="TPG13842.1"/>
    <property type="molecule type" value="Genomic_DNA"/>
</dbReference>
<gene>
    <name evidence="9" type="ORF">EAH86_16520</name>
</gene>
<reference evidence="9 10" key="1">
    <citation type="journal article" date="2019" name="Environ. Microbiol.">
        <title>Species interactions and distinct microbial communities in high Arctic permafrost affected cryosols are associated with the CH4 and CO2 gas fluxes.</title>
        <authorList>
            <person name="Altshuler I."/>
            <person name="Hamel J."/>
            <person name="Turney S."/>
            <person name="Magnuson E."/>
            <person name="Levesque R."/>
            <person name="Greer C."/>
            <person name="Whyte L.G."/>
        </authorList>
    </citation>
    <scope>NUCLEOTIDE SEQUENCE [LARGE SCALE GENOMIC DNA]</scope>
    <source>
        <strain evidence="9 10">S9.3A</strain>
    </source>
</reference>
<evidence type="ECO:0000256" key="3">
    <source>
        <dbReference type="ARBA" id="ARBA00022475"/>
    </source>
</evidence>
<protein>
    <submittedName>
        <fullName evidence="9">Lipopolysaccharide biosynthesis protein</fullName>
    </submittedName>
</protein>
<evidence type="ECO:0000256" key="4">
    <source>
        <dbReference type="ARBA" id="ARBA00022692"/>
    </source>
</evidence>
<keyword evidence="3" id="KW-1003">Cell membrane</keyword>
<feature type="transmembrane region" description="Helical" evidence="8">
    <location>
        <begin position="409"/>
        <end position="430"/>
    </location>
</feature>